<dbReference type="EMBL" id="GBXM01108055">
    <property type="protein sequence ID" value="JAH00522.1"/>
    <property type="molecule type" value="Transcribed_RNA"/>
</dbReference>
<reference evidence="1" key="1">
    <citation type="submission" date="2014-11" db="EMBL/GenBank/DDBJ databases">
        <authorList>
            <person name="Amaro Gonzalez C."/>
        </authorList>
    </citation>
    <scope>NUCLEOTIDE SEQUENCE</scope>
</reference>
<organism evidence="1">
    <name type="scientific">Anguilla anguilla</name>
    <name type="common">European freshwater eel</name>
    <name type="synonym">Muraena anguilla</name>
    <dbReference type="NCBI Taxonomy" id="7936"/>
    <lineage>
        <taxon>Eukaryota</taxon>
        <taxon>Metazoa</taxon>
        <taxon>Chordata</taxon>
        <taxon>Craniata</taxon>
        <taxon>Vertebrata</taxon>
        <taxon>Euteleostomi</taxon>
        <taxon>Actinopterygii</taxon>
        <taxon>Neopterygii</taxon>
        <taxon>Teleostei</taxon>
        <taxon>Anguilliformes</taxon>
        <taxon>Anguillidae</taxon>
        <taxon>Anguilla</taxon>
    </lineage>
</organism>
<sequence>MELKPLWLVHLHNNLKMV</sequence>
<evidence type="ECO:0000313" key="1">
    <source>
        <dbReference type="EMBL" id="JAH00522.1"/>
    </source>
</evidence>
<protein>
    <submittedName>
        <fullName evidence="1">Uncharacterized protein</fullName>
    </submittedName>
</protein>
<accession>A0A0E9P8C7</accession>
<reference evidence="1" key="2">
    <citation type="journal article" date="2015" name="Fish Shellfish Immunol.">
        <title>Early steps in the European eel (Anguilla anguilla)-Vibrio vulnificus interaction in the gills: Role of the RtxA13 toxin.</title>
        <authorList>
            <person name="Callol A."/>
            <person name="Pajuelo D."/>
            <person name="Ebbesson L."/>
            <person name="Teles M."/>
            <person name="MacKenzie S."/>
            <person name="Amaro C."/>
        </authorList>
    </citation>
    <scope>NUCLEOTIDE SEQUENCE</scope>
</reference>
<dbReference type="AlphaFoldDB" id="A0A0E9P8C7"/>
<name>A0A0E9P8C7_ANGAN</name>
<proteinExistence type="predicted"/>